<evidence type="ECO:0000313" key="2">
    <source>
        <dbReference type="Proteomes" id="UP000007809"/>
    </source>
</evidence>
<dbReference type="EMBL" id="CP002593">
    <property type="protein sequence ID" value="AEA27140.1"/>
    <property type="molecule type" value="Genomic_DNA"/>
</dbReference>
<organism evidence="1 2">
    <name type="scientific">Pseudonocardia dioxanivorans (strain ATCC 55486 / DSM 44775 / JCM 13855 / CB1190)</name>
    <dbReference type="NCBI Taxonomy" id="675635"/>
    <lineage>
        <taxon>Bacteria</taxon>
        <taxon>Bacillati</taxon>
        <taxon>Actinomycetota</taxon>
        <taxon>Actinomycetes</taxon>
        <taxon>Pseudonocardiales</taxon>
        <taxon>Pseudonocardiaceae</taxon>
        <taxon>Pseudonocardia</taxon>
    </lineage>
</organism>
<evidence type="ECO:0000313" key="1">
    <source>
        <dbReference type="EMBL" id="AEA27140.1"/>
    </source>
</evidence>
<dbReference type="Proteomes" id="UP000007809">
    <property type="component" value="Chromosome"/>
</dbReference>
<proteinExistence type="predicted"/>
<dbReference type="RefSeq" id="WP_013677046.1">
    <property type="nucleotide sequence ID" value="NC_015312.1"/>
</dbReference>
<accession>F4CNB6</accession>
<reference evidence="1 2" key="1">
    <citation type="journal article" date="2011" name="J. Bacteriol.">
        <title>Genome sequence of the 1,4-dioxane-degrading Pseudonocardia dioxanivorans strain CB1190.</title>
        <authorList>
            <person name="Sales C.M."/>
            <person name="Mahendra S."/>
            <person name="Grostern A."/>
            <person name="Parales R.E."/>
            <person name="Goodwin L.A."/>
            <person name="Woyke T."/>
            <person name="Nolan M."/>
            <person name="Lapidus A."/>
            <person name="Chertkov O."/>
            <person name="Ovchinnikova G."/>
            <person name="Sczyrba A."/>
            <person name="Alvarez-Cohen L."/>
        </authorList>
    </citation>
    <scope>NUCLEOTIDE SEQUENCE [LARGE SCALE GENOMIC DNA]</scope>
    <source>
        <strain evidence="2">ATCC 55486 / DSM 44775 / JCM 13855 / CB1190</strain>
    </source>
</reference>
<dbReference type="STRING" id="675635.Psed_5002"/>
<name>F4CNB6_PSEUX</name>
<dbReference type="OrthoDB" id="4209462at2"/>
<dbReference type="AlphaFoldDB" id="F4CNB6"/>
<protein>
    <submittedName>
        <fullName evidence="1">Uncharacterized protein</fullName>
    </submittedName>
</protein>
<keyword evidence="2" id="KW-1185">Reference proteome</keyword>
<sequence>MTTLSDIGAADGAVVATEHIRAALLAGTFVFEDGSVQTFEPSGATTYVDRGRPTAGNWYIGSDGRFCSFWPPDFRACYDLYWIVVEDEVVGIRFVGDNRGSGFVGRYRK</sequence>
<dbReference type="HOGENOM" id="CLU_2181726_0_0_11"/>
<dbReference type="eggNOG" id="ENOG50330IS">
    <property type="taxonomic scope" value="Bacteria"/>
</dbReference>
<gene>
    <name evidence="1" type="ordered locus">Psed_5002</name>
</gene>
<dbReference type="KEGG" id="pdx:Psed_5002"/>